<keyword evidence="8" id="KW-0282">Flagellum</keyword>
<gene>
    <name evidence="8" type="ORF">APE01nite_16420</name>
</gene>
<dbReference type="NCBIfam" id="TIGR03506">
    <property type="entry name" value="FlgEFG_subfam"/>
    <property type="match status" value="1"/>
</dbReference>
<accession>A0A4Y3TYR1</accession>
<dbReference type="InterPro" id="IPR010930">
    <property type="entry name" value="Flg_bb/hook_C_dom"/>
</dbReference>
<dbReference type="PANTHER" id="PTHR30435">
    <property type="entry name" value="FLAGELLAR PROTEIN"/>
    <property type="match status" value="1"/>
</dbReference>
<dbReference type="EMBL" id="BJMV01000008">
    <property type="protein sequence ID" value="GEB85845.1"/>
    <property type="molecule type" value="Genomic_DNA"/>
</dbReference>
<keyword evidence="8" id="KW-0969">Cilium</keyword>
<evidence type="ECO:0000256" key="3">
    <source>
        <dbReference type="ARBA" id="ARBA00023143"/>
    </source>
</evidence>
<reference evidence="8 9" key="1">
    <citation type="submission" date="2019-06" db="EMBL/GenBank/DDBJ databases">
        <title>Whole genome shotgun sequence of Acetobacter peroxydans NBRC 13755.</title>
        <authorList>
            <person name="Hosoyama A."/>
            <person name="Uohara A."/>
            <person name="Ohji S."/>
            <person name="Ichikawa N."/>
        </authorList>
    </citation>
    <scope>NUCLEOTIDE SEQUENCE [LARGE SCALE GENOMIC DNA]</scope>
    <source>
        <strain evidence="8 9">NBRC 13755</strain>
    </source>
</reference>
<dbReference type="AlphaFoldDB" id="A0A4Y3TYR1"/>
<comment type="caution">
    <text evidence="8">The sequence shown here is derived from an EMBL/GenBank/DDBJ whole genome shotgun (WGS) entry which is preliminary data.</text>
</comment>
<dbReference type="Pfam" id="PF00460">
    <property type="entry name" value="Flg_bb_rod"/>
    <property type="match status" value="1"/>
</dbReference>
<evidence type="ECO:0000259" key="6">
    <source>
        <dbReference type="Pfam" id="PF06429"/>
    </source>
</evidence>
<comment type="similarity">
    <text evidence="2 4">Belongs to the flagella basal body rod proteins family.</text>
</comment>
<evidence type="ECO:0000259" key="7">
    <source>
        <dbReference type="Pfam" id="PF22692"/>
    </source>
</evidence>
<evidence type="ECO:0000313" key="8">
    <source>
        <dbReference type="EMBL" id="GEB85845.1"/>
    </source>
</evidence>
<organism evidence="8 9">
    <name type="scientific">Acetobacter peroxydans</name>
    <dbReference type="NCBI Taxonomy" id="104098"/>
    <lineage>
        <taxon>Bacteria</taxon>
        <taxon>Pseudomonadati</taxon>
        <taxon>Pseudomonadota</taxon>
        <taxon>Alphaproteobacteria</taxon>
        <taxon>Acetobacterales</taxon>
        <taxon>Acetobacteraceae</taxon>
        <taxon>Acetobacter</taxon>
    </lineage>
</organism>
<keyword evidence="8" id="KW-0966">Cell projection</keyword>
<keyword evidence="3 4" id="KW-0975">Bacterial flagellum</keyword>
<feature type="domain" description="Flagellar basal-body/hook protein C-terminal" evidence="6">
    <location>
        <begin position="195"/>
        <end position="238"/>
    </location>
</feature>
<evidence type="ECO:0000256" key="4">
    <source>
        <dbReference type="RuleBase" id="RU362116"/>
    </source>
</evidence>
<protein>
    <submittedName>
        <fullName evidence="8">Flagellar basal-body rod protein FlgF</fullName>
    </submittedName>
</protein>
<dbReference type="GO" id="GO:0009425">
    <property type="term" value="C:bacterial-type flagellum basal body"/>
    <property type="evidence" value="ECO:0007669"/>
    <property type="project" value="UniProtKB-SubCell"/>
</dbReference>
<dbReference type="InterPro" id="IPR020013">
    <property type="entry name" value="Flagellar_FlgE/F/G"/>
</dbReference>
<feature type="domain" description="Flagellar hook protein FlgE/F/G-like D1" evidence="7">
    <location>
        <begin position="87"/>
        <end position="152"/>
    </location>
</feature>
<dbReference type="Pfam" id="PF22692">
    <property type="entry name" value="LlgE_F_G_D1"/>
    <property type="match status" value="1"/>
</dbReference>
<evidence type="ECO:0000259" key="5">
    <source>
        <dbReference type="Pfam" id="PF00460"/>
    </source>
</evidence>
<name>A0A4Y3TYR1_9PROT</name>
<dbReference type="OrthoDB" id="9804559at2"/>
<dbReference type="PANTHER" id="PTHR30435:SF19">
    <property type="entry name" value="FLAGELLAR BASAL-BODY ROD PROTEIN FLGG"/>
    <property type="match status" value="1"/>
</dbReference>
<dbReference type="InterPro" id="IPR037925">
    <property type="entry name" value="FlgE/F/G-like"/>
</dbReference>
<dbReference type="SUPFAM" id="SSF117143">
    <property type="entry name" value="Flagellar hook protein flgE"/>
    <property type="match status" value="1"/>
</dbReference>
<feature type="domain" description="Flagellar basal body rod protein N-terminal" evidence="5">
    <location>
        <begin position="6"/>
        <end position="35"/>
    </location>
</feature>
<dbReference type="InterPro" id="IPR053967">
    <property type="entry name" value="LlgE_F_G-like_D1"/>
</dbReference>
<dbReference type="InterPro" id="IPR001444">
    <property type="entry name" value="Flag_bb_rod_N"/>
</dbReference>
<sequence length="249" mass="27383">MDNTTYIALSRIDTLTRALEVTANNLANASTDGFKASRQLFSQYVVKQKDPNTVAGGKEEAYTQDQATYQDHLQGQMRTTGNQTDFAINGEGYFAVRTTQGIRLTRNGQFHRRMDGTIVDGSGNPVLDRQNQNLVVRLEDDILSVSSDGTISTQTGAIGTIGLVTVDNVNTLIPEGAYLLKPSTQTHEVKRKEIRQGMLESSNVNAVGETTRMVEIQRDYDLTFQLIQTESTRQQTAIDKITADPSSSA</sequence>
<evidence type="ECO:0000313" key="9">
    <source>
        <dbReference type="Proteomes" id="UP000317730"/>
    </source>
</evidence>
<evidence type="ECO:0000256" key="2">
    <source>
        <dbReference type="ARBA" id="ARBA00009677"/>
    </source>
</evidence>
<dbReference type="Proteomes" id="UP000317730">
    <property type="component" value="Unassembled WGS sequence"/>
</dbReference>
<comment type="subcellular location">
    <subcellularLocation>
        <location evidence="1 4">Bacterial flagellum basal body</location>
    </subcellularLocation>
</comment>
<dbReference type="GO" id="GO:0071978">
    <property type="term" value="P:bacterial-type flagellum-dependent swarming motility"/>
    <property type="evidence" value="ECO:0007669"/>
    <property type="project" value="TreeGrafter"/>
</dbReference>
<proteinExistence type="inferred from homology"/>
<keyword evidence="9" id="KW-1185">Reference proteome</keyword>
<dbReference type="InterPro" id="IPR019776">
    <property type="entry name" value="Flagellar_basal_body_rod_CS"/>
</dbReference>
<dbReference type="RefSeq" id="WP_141376446.1">
    <property type="nucleotide sequence ID" value="NZ_BAPL01000030.1"/>
</dbReference>
<dbReference type="PROSITE" id="PS00588">
    <property type="entry name" value="FLAGELLA_BB_ROD"/>
    <property type="match status" value="1"/>
</dbReference>
<evidence type="ECO:0000256" key="1">
    <source>
        <dbReference type="ARBA" id="ARBA00004117"/>
    </source>
</evidence>
<dbReference type="Pfam" id="PF06429">
    <property type="entry name" value="Flg_bbr_C"/>
    <property type="match status" value="1"/>
</dbReference>